<keyword evidence="7" id="KW-1185">Reference proteome</keyword>
<dbReference type="CDD" id="cd00238">
    <property type="entry name" value="ERp29c"/>
    <property type="match status" value="1"/>
</dbReference>
<dbReference type="OrthoDB" id="417262at2759"/>
<dbReference type="InterPro" id="IPR036249">
    <property type="entry name" value="Thioredoxin-like_sf"/>
</dbReference>
<proteinExistence type="predicted"/>
<dbReference type="InterPro" id="IPR012883">
    <property type="entry name" value="ERp29_N"/>
</dbReference>
<evidence type="ECO:0000259" key="5">
    <source>
        <dbReference type="Pfam" id="PF07912"/>
    </source>
</evidence>
<dbReference type="Proteomes" id="UP000242188">
    <property type="component" value="Unassembled WGS sequence"/>
</dbReference>
<feature type="domain" description="ERp29 N-terminal" evidence="5">
    <location>
        <begin position="27"/>
        <end position="149"/>
    </location>
</feature>
<dbReference type="EMBL" id="NEDP02005292">
    <property type="protein sequence ID" value="OWF42383.1"/>
    <property type="molecule type" value="Genomic_DNA"/>
</dbReference>
<feature type="signal peptide" evidence="3">
    <location>
        <begin position="1"/>
        <end position="24"/>
    </location>
</feature>
<dbReference type="Gene3D" id="3.40.30.10">
    <property type="entry name" value="Glutaredoxin"/>
    <property type="match status" value="1"/>
</dbReference>
<dbReference type="InterPro" id="IPR016855">
    <property type="entry name" value="ERp29"/>
</dbReference>
<dbReference type="Pfam" id="PF07912">
    <property type="entry name" value="ERp29_N"/>
    <property type="match status" value="1"/>
</dbReference>
<dbReference type="InterPro" id="IPR011679">
    <property type="entry name" value="ERp29_C"/>
</dbReference>
<dbReference type="Gene3D" id="1.20.1150.12">
    <property type="entry name" value="Endoplasmic reticulum resident protein 29, C-terminal domain"/>
    <property type="match status" value="1"/>
</dbReference>
<dbReference type="SUPFAM" id="SSF52833">
    <property type="entry name" value="Thioredoxin-like"/>
    <property type="match status" value="1"/>
</dbReference>
<dbReference type="AlphaFoldDB" id="A0A210Q0W1"/>
<evidence type="ECO:0000256" key="3">
    <source>
        <dbReference type="SAM" id="SignalP"/>
    </source>
</evidence>
<feature type="domain" description="Endoplasmic reticulum resident protein 29 C-terminal" evidence="4">
    <location>
        <begin position="151"/>
        <end position="244"/>
    </location>
</feature>
<accession>A0A210Q0W1</accession>
<dbReference type="PANTHER" id="PTHR12211:SF0">
    <property type="entry name" value="ENDOPLASMIC RETICULUM RESIDENT PROTEIN 29"/>
    <property type="match status" value="1"/>
</dbReference>
<dbReference type="FunFam" id="3.40.30.10:FF:000133">
    <property type="entry name" value="Endoplasmic reticulum resident protein 29"/>
    <property type="match status" value="1"/>
</dbReference>
<keyword evidence="3" id="KW-0732">Signal</keyword>
<evidence type="ECO:0000256" key="2">
    <source>
        <dbReference type="ARBA" id="ARBA00022824"/>
    </source>
</evidence>
<dbReference type="Pfam" id="PF07749">
    <property type="entry name" value="ERp29"/>
    <property type="match status" value="1"/>
</dbReference>
<name>A0A210Q0W1_MIZYE</name>
<organism evidence="6 7">
    <name type="scientific">Mizuhopecten yessoensis</name>
    <name type="common">Japanese scallop</name>
    <name type="synonym">Patinopecten yessoensis</name>
    <dbReference type="NCBI Taxonomy" id="6573"/>
    <lineage>
        <taxon>Eukaryota</taxon>
        <taxon>Metazoa</taxon>
        <taxon>Spiralia</taxon>
        <taxon>Lophotrochozoa</taxon>
        <taxon>Mollusca</taxon>
        <taxon>Bivalvia</taxon>
        <taxon>Autobranchia</taxon>
        <taxon>Pteriomorphia</taxon>
        <taxon>Pectinida</taxon>
        <taxon>Pectinoidea</taxon>
        <taxon>Pectinidae</taxon>
        <taxon>Mizuhopecten</taxon>
    </lineage>
</organism>
<evidence type="ECO:0000313" key="6">
    <source>
        <dbReference type="EMBL" id="OWF42383.1"/>
    </source>
</evidence>
<evidence type="ECO:0000259" key="4">
    <source>
        <dbReference type="Pfam" id="PF07749"/>
    </source>
</evidence>
<feature type="chain" id="PRO_5012306996" description="Endoplasmic reticulum resident protein 29" evidence="3">
    <location>
        <begin position="25"/>
        <end position="252"/>
    </location>
</feature>
<dbReference type="SUPFAM" id="SSF47933">
    <property type="entry name" value="ERP29 C domain-like"/>
    <property type="match status" value="1"/>
</dbReference>
<reference evidence="6 7" key="1">
    <citation type="journal article" date="2017" name="Nat. Ecol. Evol.">
        <title>Scallop genome provides insights into evolution of bilaterian karyotype and development.</title>
        <authorList>
            <person name="Wang S."/>
            <person name="Zhang J."/>
            <person name="Jiao W."/>
            <person name="Li J."/>
            <person name="Xun X."/>
            <person name="Sun Y."/>
            <person name="Guo X."/>
            <person name="Huan P."/>
            <person name="Dong B."/>
            <person name="Zhang L."/>
            <person name="Hu X."/>
            <person name="Sun X."/>
            <person name="Wang J."/>
            <person name="Zhao C."/>
            <person name="Wang Y."/>
            <person name="Wang D."/>
            <person name="Huang X."/>
            <person name="Wang R."/>
            <person name="Lv J."/>
            <person name="Li Y."/>
            <person name="Zhang Z."/>
            <person name="Liu B."/>
            <person name="Lu W."/>
            <person name="Hui Y."/>
            <person name="Liang J."/>
            <person name="Zhou Z."/>
            <person name="Hou R."/>
            <person name="Li X."/>
            <person name="Liu Y."/>
            <person name="Li H."/>
            <person name="Ning X."/>
            <person name="Lin Y."/>
            <person name="Zhao L."/>
            <person name="Xing Q."/>
            <person name="Dou J."/>
            <person name="Li Y."/>
            <person name="Mao J."/>
            <person name="Guo H."/>
            <person name="Dou H."/>
            <person name="Li T."/>
            <person name="Mu C."/>
            <person name="Jiang W."/>
            <person name="Fu Q."/>
            <person name="Fu X."/>
            <person name="Miao Y."/>
            <person name="Liu J."/>
            <person name="Yu Q."/>
            <person name="Li R."/>
            <person name="Liao H."/>
            <person name="Li X."/>
            <person name="Kong Y."/>
            <person name="Jiang Z."/>
            <person name="Chourrout D."/>
            <person name="Li R."/>
            <person name="Bao Z."/>
        </authorList>
    </citation>
    <scope>NUCLEOTIDE SEQUENCE [LARGE SCALE GENOMIC DNA]</scope>
    <source>
        <strain evidence="6 7">PY_sf001</strain>
    </source>
</reference>
<dbReference type="GO" id="GO:0009306">
    <property type="term" value="P:protein secretion"/>
    <property type="evidence" value="ECO:0007669"/>
    <property type="project" value="InterPro"/>
</dbReference>
<sequence length="252" mass="28369">MMETKSMFLTGLAVVFMLFQIIHADGVKGSIQLNSGVFEKILRKHKAVLVKFDETYPYGEKQDAFKEVAAATLSQDDILVSEVQVQDYGEKENADLAKRFGVTKEDFPVYLLFLSGDAENPKKFLGNAKSADDVKKFLMKESGLWLGLPSCLEDYDKKVKDFLQASADKRPGILATAEGDASKETDESTKRSAEIYVKTMKKILEKGDTFVNSEITRVEKLKDGKVSDKKKEQLNERLNILTSFQLSQREEL</sequence>
<protein>
    <recommendedName>
        <fullName evidence="1">Endoplasmic reticulum resident protein 29</fullName>
    </recommendedName>
</protein>
<evidence type="ECO:0000256" key="1">
    <source>
        <dbReference type="ARBA" id="ARBA00014173"/>
    </source>
</evidence>
<gene>
    <name evidence="6" type="ORF">KP79_PYT02072</name>
</gene>
<dbReference type="PANTHER" id="PTHR12211">
    <property type="entry name" value="ENDOPLASMIC RETICULUM PROTEIN ERP29"/>
    <property type="match status" value="1"/>
</dbReference>
<dbReference type="InterPro" id="IPR036356">
    <property type="entry name" value="ERp29_C_sf"/>
</dbReference>
<keyword evidence="2" id="KW-0256">Endoplasmic reticulum</keyword>
<dbReference type="GO" id="GO:0005788">
    <property type="term" value="C:endoplasmic reticulum lumen"/>
    <property type="evidence" value="ECO:0007669"/>
    <property type="project" value="InterPro"/>
</dbReference>
<evidence type="ECO:0000313" key="7">
    <source>
        <dbReference type="Proteomes" id="UP000242188"/>
    </source>
</evidence>
<dbReference type="STRING" id="6573.A0A210Q0W1"/>
<comment type="caution">
    <text evidence="6">The sequence shown here is derived from an EMBL/GenBank/DDBJ whole genome shotgun (WGS) entry which is preliminary data.</text>
</comment>
<dbReference type="FunFam" id="1.20.1150.12:FF:000001">
    <property type="entry name" value="Endoplasmic reticulum resident protein 29"/>
    <property type="match status" value="1"/>
</dbReference>